<evidence type="ECO:0000259" key="1">
    <source>
        <dbReference type="Pfam" id="PF26386"/>
    </source>
</evidence>
<dbReference type="Gene3D" id="3.10.310.30">
    <property type="match status" value="1"/>
</dbReference>
<proteinExistence type="predicted"/>
<dbReference type="InterPro" id="IPR058608">
    <property type="entry name" value="NrnB_C"/>
</dbReference>
<keyword evidence="3" id="KW-1185">Reference proteome</keyword>
<dbReference type="Pfam" id="PF26386">
    <property type="entry name" value="NrnB_C"/>
    <property type="match status" value="1"/>
</dbReference>
<dbReference type="InterPro" id="IPR038763">
    <property type="entry name" value="DHH_sf"/>
</dbReference>
<protein>
    <submittedName>
        <fullName evidence="2">DHH family phosphoesterase</fullName>
    </submittedName>
</protein>
<comment type="caution">
    <text evidence="2">The sequence shown here is derived from an EMBL/GenBank/DDBJ whole genome shotgun (WGS) entry which is preliminary data.</text>
</comment>
<dbReference type="PANTHER" id="PTHR42146">
    <property type="entry name" value="3',5'-CYCLIC-NUCLEOTIDE PHOSPHODIESTERASE"/>
    <property type="match status" value="1"/>
</dbReference>
<evidence type="ECO:0000313" key="3">
    <source>
        <dbReference type="Proteomes" id="UP001597318"/>
    </source>
</evidence>
<dbReference type="InterPro" id="IPR052968">
    <property type="entry name" value="Nucleotide_metab_enz"/>
</dbReference>
<name>A0ABW5BZJ5_9BACI</name>
<dbReference type="PANTHER" id="PTHR42146:SF1">
    <property type="entry name" value="OLIGORIBONUCLEASE NRNB"/>
    <property type="match status" value="1"/>
</dbReference>
<dbReference type="Proteomes" id="UP001597318">
    <property type="component" value="Unassembled WGS sequence"/>
</dbReference>
<gene>
    <name evidence="2" type="ORF">ACFSKK_12075</name>
</gene>
<sequence length="392" mass="45937">MQKILLSHNDLDGVSCGILAKFAFKENVEVHYHSVNSLDYHVEQLLDQQDLDKEVYITDLSVNKENEAKLEKFYKNGGQIRLIDHHKTALHCNQYEWGIVKVEEKEGNLASATSLLYSYLVENNIISSHPILDEYVELVRQYDTWEWEKNENIQAKRLNDLLYMQSIEEFEASMLDRLLTFDHFTFSEFEEKILDIEEKKTDRYIRRKKRELVQSFLGDVCIGIVHAESYHSELGNELGKEHPHLDCISILNMGNKKISFRTIHDHTDVSEIASRYGGGGHAKAAGCSLTIDAYKEFIEKPFSIKPLRTDFIHNKMNLKNHCSHFENAEKDKFLLYKNKEAVWNIEKNHKLLSNQFSSYEEAERFVKRTYSVHLSKDEKLVQYLLDSYERTK</sequence>
<feature type="domain" description="Oligoribonuclease NrnB C-terminal" evidence="1">
    <location>
        <begin position="322"/>
        <end position="391"/>
    </location>
</feature>
<dbReference type="EMBL" id="JBHUIK010000002">
    <property type="protein sequence ID" value="MFD2214420.1"/>
    <property type="molecule type" value="Genomic_DNA"/>
</dbReference>
<accession>A0ABW5BZJ5</accession>
<organism evidence="2 3">
    <name type="scientific">Metabacillus endolithicus</name>
    <dbReference type="NCBI Taxonomy" id="1535204"/>
    <lineage>
        <taxon>Bacteria</taxon>
        <taxon>Bacillati</taxon>
        <taxon>Bacillota</taxon>
        <taxon>Bacilli</taxon>
        <taxon>Bacillales</taxon>
        <taxon>Bacillaceae</taxon>
        <taxon>Metabacillus</taxon>
    </lineage>
</organism>
<reference evidence="3" key="1">
    <citation type="journal article" date="2019" name="Int. J. Syst. Evol. Microbiol.">
        <title>The Global Catalogue of Microorganisms (GCM) 10K type strain sequencing project: providing services to taxonomists for standard genome sequencing and annotation.</title>
        <authorList>
            <consortium name="The Broad Institute Genomics Platform"/>
            <consortium name="The Broad Institute Genome Sequencing Center for Infectious Disease"/>
            <person name="Wu L."/>
            <person name="Ma J."/>
        </authorList>
    </citation>
    <scope>NUCLEOTIDE SEQUENCE [LARGE SCALE GENOMIC DNA]</scope>
    <source>
        <strain evidence="3">CGMCC 1.15474</strain>
    </source>
</reference>
<evidence type="ECO:0000313" key="2">
    <source>
        <dbReference type="EMBL" id="MFD2214420.1"/>
    </source>
</evidence>
<dbReference type="RefSeq" id="WP_247343741.1">
    <property type="nucleotide sequence ID" value="NZ_CP095550.1"/>
</dbReference>
<dbReference type="SUPFAM" id="SSF64182">
    <property type="entry name" value="DHH phosphoesterases"/>
    <property type="match status" value="1"/>
</dbReference>